<feature type="transmembrane region" description="Helical" evidence="5">
    <location>
        <begin position="199"/>
        <end position="221"/>
    </location>
</feature>
<feature type="transmembrane region" description="Helical" evidence="5">
    <location>
        <begin position="233"/>
        <end position="253"/>
    </location>
</feature>
<comment type="similarity">
    <text evidence="5">Belongs to the 4-toluene sulfonate uptake permease (TSUP) (TC 2.A.102) family.</text>
</comment>
<keyword evidence="4 5" id="KW-0472">Membrane</keyword>
<gene>
    <name evidence="6" type="ORF">DB43_EL00070</name>
</gene>
<reference evidence="6 7" key="1">
    <citation type="journal article" date="2014" name="Mol. Biol. Evol.">
        <title>Massive expansion of Ubiquitination-related gene families within the Chlamydiae.</title>
        <authorList>
            <person name="Domman D."/>
            <person name="Collingro A."/>
            <person name="Lagkouvardos I."/>
            <person name="Gehre L."/>
            <person name="Weinmaier T."/>
            <person name="Rattei T."/>
            <person name="Subtil A."/>
            <person name="Horn M."/>
        </authorList>
    </citation>
    <scope>NUCLEOTIDE SEQUENCE [LARGE SCALE GENOMIC DNA]</scope>
    <source>
        <strain evidence="6 7">OEW1</strain>
    </source>
</reference>
<name>A0A0C1C3V4_9BACT</name>
<evidence type="ECO:0000256" key="3">
    <source>
        <dbReference type="ARBA" id="ARBA00022989"/>
    </source>
</evidence>
<evidence type="ECO:0000313" key="7">
    <source>
        <dbReference type="Proteomes" id="UP000031307"/>
    </source>
</evidence>
<evidence type="ECO:0000313" key="6">
    <source>
        <dbReference type="EMBL" id="KIA78196.1"/>
    </source>
</evidence>
<organism evidence="6 7">
    <name type="scientific">Parachlamydia acanthamoebae</name>
    <dbReference type="NCBI Taxonomy" id="83552"/>
    <lineage>
        <taxon>Bacteria</taxon>
        <taxon>Pseudomonadati</taxon>
        <taxon>Chlamydiota</taxon>
        <taxon>Chlamydiia</taxon>
        <taxon>Parachlamydiales</taxon>
        <taxon>Parachlamydiaceae</taxon>
        <taxon>Parachlamydia</taxon>
    </lineage>
</organism>
<accession>A0A0C1C3V4</accession>
<protein>
    <recommendedName>
        <fullName evidence="5">Probable membrane transporter protein</fullName>
    </recommendedName>
</protein>
<dbReference type="PANTHER" id="PTHR43701">
    <property type="entry name" value="MEMBRANE TRANSPORTER PROTEIN MJ0441-RELATED"/>
    <property type="match status" value="1"/>
</dbReference>
<feature type="transmembrane region" description="Helical" evidence="5">
    <location>
        <begin position="167"/>
        <end position="187"/>
    </location>
</feature>
<keyword evidence="5" id="KW-1003">Cell membrane</keyword>
<keyword evidence="3 5" id="KW-1133">Transmembrane helix</keyword>
<feature type="transmembrane region" description="Helical" evidence="5">
    <location>
        <begin position="290"/>
        <end position="308"/>
    </location>
</feature>
<feature type="transmembrane region" description="Helical" evidence="5">
    <location>
        <begin position="265"/>
        <end position="284"/>
    </location>
</feature>
<evidence type="ECO:0000256" key="1">
    <source>
        <dbReference type="ARBA" id="ARBA00004141"/>
    </source>
</evidence>
<dbReference type="InterPro" id="IPR051598">
    <property type="entry name" value="TSUP/Inactive_protease-like"/>
</dbReference>
<feature type="transmembrane region" description="Helical" evidence="5">
    <location>
        <begin position="143"/>
        <end position="161"/>
    </location>
</feature>
<dbReference type="PATRIC" id="fig|83552.4.peg.578"/>
<comment type="caution">
    <text evidence="6">The sequence shown here is derived from an EMBL/GenBank/DDBJ whole genome shotgun (WGS) entry which is preliminary data.</text>
</comment>
<dbReference type="AlphaFoldDB" id="A0A0C1C3V4"/>
<dbReference type="Proteomes" id="UP000031307">
    <property type="component" value="Unassembled WGS sequence"/>
</dbReference>
<feature type="transmembrane region" description="Helical" evidence="5">
    <location>
        <begin position="105"/>
        <end position="123"/>
    </location>
</feature>
<evidence type="ECO:0000256" key="2">
    <source>
        <dbReference type="ARBA" id="ARBA00022692"/>
    </source>
</evidence>
<dbReference type="PANTHER" id="PTHR43701:SF12">
    <property type="entry name" value="MEMBRANE TRANSPORTER PROTEIN YTNM-RELATED"/>
    <property type="match status" value="1"/>
</dbReference>
<proteinExistence type="inferred from homology"/>
<comment type="subcellular location">
    <subcellularLocation>
        <location evidence="5">Cell membrane</location>
        <topology evidence="5">Multi-pass membrane protein</topology>
    </subcellularLocation>
    <subcellularLocation>
        <location evidence="1">Membrane</location>
        <topology evidence="1">Multi-pass membrane protein</topology>
    </subcellularLocation>
</comment>
<feature type="transmembrane region" description="Helical" evidence="5">
    <location>
        <begin position="36"/>
        <end position="54"/>
    </location>
</feature>
<dbReference type="Pfam" id="PF01925">
    <property type="entry name" value="TauE"/>
    <property type="match status" value="1"/>
</dbReference>
<evidence type="ECO:0000256" key="4">
    <source>
        <dbReference type="ARBA" id="ARBA00023136"/>
    </source>
</evidence>
<sequence>MFLNLTKRYAKLIKGSGPICVSSLTSKAFGRIDMHFSLKGFLWLAALAIIFMGYSSLYSLSFDKSFVVLILVSFFCEFVDSGLGMGYGTILTSTLLLMGYHPLDIVPTILLSELFTGFASAYFHDQIENVDLKFNGVHFNRAVLLAATSMVGLSLGVYTVQILPENLIIMLIGCIVFISGLFVVVFANQVLEYRNWKMALLAIVAAFNKAISGGGYGPLVTSGQILSGVQGKSAVGITSFAEAFTCLLSVILFRTQGEFTKPELLAPMLFGALSSVPFSVFLISKFNENYLKRVIGFFTMLLGFLLFLKIEF</sequence>
<dbReference type="GO" id="GO:0005886">
    <property type="term" value="C:plasma membrane"/>
    <property type="evidence" value="ECO:0007669"/>
    <property type="project" value="UniProtKB-SubCell"/>
</dbReference>
<evidence type="ECO:0000256" key="5">
    <source>
        <dbReference type="RuleBase" id="RU363041"/>
    </source>
</evidence>
<dbReference type="InterPro" id="IPR002781">
    <property type="entry name" value="TM_pro_TauE-like"/>
</dbReference>
<feature type="transmembrane region" description="Helical" evidence="5">
    <location>
        <begin position="66"/>
        <end position="85"/>
    </location>
</feature>
<keyword evidence="2 5" id="KW-0812">Transmembrane</keyword>
<dbReference type="EMBL" id="JSAM01000031">
    <property type="protein sequence ID" value="KIA78196.1"/>
    <property type="molecule type" value="Genomic_DNA"/>
</dbReference>